<evidence type="ECO:0000256" key="1">
    <source>
        <dbReference type="ARBA" id="ARBA00007447"/>
    </source>
</evidence>
<dbReference type="PANTHER" id="PTHR47967:SF123">
    <property type="entry name" value="ASPARTIC PROTEINASE NEPENTHESIN-1-LIKE"/>
    <property type="match status" value="1"/>
</dbReference>
<feature type="non-terminal residue" evidence="7">
    <location>
        <position position="1"/>
    </location>
</feature>
<proteinExistence type="inferred from homology"/>
<keyword evidence="2" id="KW-0645">Protease</keyword>
<evidence type="ECO:0000313" key="8">
    <source>
        <dbReference type="Proteomes" id="UP000030748"/>
    </source>
</evidence>
<dbReference type="Proteomes" id="UP000030748">
    <property type="component" value="Unassembled WGS sequence"/>
</dbReference>
<dbReference type="GO" id="GO:0005576">
    <property type="term" value="C:extracellular region"/>
    <property type="evidence" value="ECO:0000318"/>
    <property type="project" value="GO_Central"/>
</dbReference>
<dbReference type="eggNOG" id="KOG1339">
    <property type="taxonomic scope" value="Eukaryota"/>
</dbReference>
<evidence type="ECO:0000259" key="6">
    <source>
        <dbReference type="PROSITE" id="PS51767"/>
    </source>
</evidence>
<evidence type="ECO:0000256" key="2">
    <source>
        <dbReference type="ARBA" id="ARBA00022670"/>
    </source>
</evidence>
<dbReference type="Pfam" id="PF14541">
    <property type="entry name" value="TAXi_C"/>
    <property type="match status" value="1"/>
</dbReference>
<dbReference type="STRING" id="4155.A0A022RYI5"/>
<dbReference type="SUPFAM" id="SSF50630">
    <property type="entry name" value="Acid proteases"/>
    <property type="match status" value="1"/>
</dbReference>
<dbReference type="AlphaFoldDB" id="A0A022RYI5"/>
<dbReference type="InterPro" id="IPR021109">
    <property type="entry name" value="Peptidase_aspartic_dom_sf"/>
</dbReference>
<dbReference type="PANTHER" id="PTHR47967">
    <property type="entry name" value="OS07G0603500 PROTEIN-RELATED"/>
    <property type="match status" value="1"/>
</dbReference>
<keyword evidence="8" id="KW-1185">Reference proteome</keyword>
<dbReference type="InterPro" id="IPR051708">
    <property type="entry name" value="Plant_Aspart_Prot_A1"/>
</dbReference>
<dbReference type="InterPro" id="IPR033121">
    <property type="entry name" value="PEPTIDASE_A1"/>
</dbReference>
<dbReference type="InterPro" id="IPR032861">
    <property type="entry name" value="TAXi_N"/>
</dbReference>
<comment type="similarity">
    <text evidence="1">Belongs to the peptidase A1 family.</text>
</comment>
<feature type="domain" description="Peptidase A1" evidence="6">
    <location>
        <begin position="62"/>
        <end position="377"/>
    </location>
</feature>
<gene>
    <name evidence="7" type="ORF">MIMGU_mgv1a026111mg</name>
</gene>
<dbReference type="Gene3D" id="2.40.70.10">
    <property type="entry name" value="Acid Proteases"/>
    <property type="match status" value="3"/>
</dbReference>
<reference evidence="7 8" key="1">
    <citation type="journal article" date="2013" name="Proc. Natl. Acad. Sci. U.S.A.">
        <title>Fine-scale variation in meiotic recombination in Mimulus inferred from population shotgun sequencing.</title>
        <authorList>
            <person name="Hellsten U."/>
            <person name="Wright K.M."/>
            <person name="Jenkins J."/>
            <person name="Shu S."/>
            <person name="Yuan Y."/>
            <person name="Wessler S.R."/>
            <person name="Schmutz J."/>
            <person name="Willis J.H."/>
            <person name="Rokhsar D.S."/>
        </authorList>
    </citation>
    <scope>NUCLEOTIDE SEQUENCE [LARGE SCALE GENOMIC DNA]</scope>
    <source>
        <strain evidence="8">cv. DUN x IM62</strain>
    </source>
</reference>
<protein>
    <recommendedName>
        <fullName evidence="6">Peptidase A1 domain-containing protein</fullName>
    </recommendedName>
</protein>
<evidence type="ECO:0000313" key="7">
    <source>
        <dbReference type="EMBL" id="EYU45061.1"/>
    </source>
</evidence>
<dbReference type="GO" id="GO:0004190">
    <property type="term" value="F:aspartic-type endopeptidase activity"/>
    <property type="evidence" value="ECO:0000318"/>
    <property type="project" value="GO_Central"/>
</dbReference>
<name>A0A022RYI5_ERYGU</name>
<keyword evidence="4" id="KW-0378">Hydrolase</keyword>
<evidence type="ECO:0000256" key="4">
    <source>
        <dbReference type="ARBA" id="ARBA00022801"/>
    </source>
</evidence>
<dbReference type="GO" id="GO:0006508">
    <property type="term" value="P:proteolysis"/>
    <property type="evidence" value="ECO:0007669"/>
    <property type="project" value="UniProtKB-KW"/>
</dbReference>
<evidence type="ECO:0000256" key="5">
    <source>
        <dbReference type="ARBA" id="ARBA00023180"/>
    </source>
</evidence>
<organism evidence="7 8">
    <name type="scientific">Erythranthe guttata</name>
    <name type="common">Yellow monkey flower</name>
    <name type="synonym">Mimulus guttatus</name>
    <dbReference type="NCBI Taxonomy" id="4155"/>
    <lineage>
        <taxon>Eukaryota</taxon>
        <taxon>Viridiplantae</taxon>
        <taxon>Streptophyta</taxon>
        <taxon>Embryophyta</taxon>
        <taxon>Tracheophyta</taxon>
        <taxon>Spermatophyta</taxon>
        <taxon>Magnoliopsida</taxon>
        <taxon>eudicotyledons</taxon>
        <taxon>Gunneridae</taxon>
        <taxon>Pentapetalae</taxon>
        <taxon>asterids</taxon>
        <taxon>lamiids</taxon>
        <taxon>Lamiales</taxon>
        <taxon>Phrymaceae</taxon>
        <taxon>Erythranthe</taxon>
    </lineage>
</organism>
<dbReference type="CDD" id="cd05476">
    <property type="entry name" value="pepsin_A_like_plant"/>
    <property type="match status" value="1"/>
</dbReference>
<accession>A0A022RYI5</accession>
<keyword evidence="3" id="KW-0064">Aspartyl protease</keyword>
<evidence type="ECO:0000256" key="3">
    <source>
        <dbReference type="ARBA" id="ARBA00022750"/>
    </source>
</evidence>
<dbReference type="EMBL" id="KI630204">
    <property type="protein sequence ID" value="EYU45061.1"/>
    <property type="molecule type" value="Genomic_DNA"/>
</dbReference>
<dbReference type="InterPro" id="IPR032799">
    <property type="entry name" value="TAXi_C"/>
</dbReference>
<dbReference type="InterPro" id="IPR034161">
    <property type="entry name" value="Pepsin-like_plant"/>
</dbReference>
<keyword evidence="5" id="KW-0325">Glycoprotein</keyword>
<sequence length="386" mass="43570">GLRLKLTHRDSPNSPLYEPNLSDFERFNKNVEISKARASRFHRFNLQNASLRFPLMHHEYLYTVDIGLGTPVTKRTLIFDTGSHLTWTQCKPCIRCFKQNQPLFDFKKSSTYRLMLTRNKLSRGFKCRSEGCFYLMQYYSGQFSRGILAMEDFTFGTSARVSTRVANMSFGCGTTNVGDFGEGVSGILGMDKVPISFARQLGDRIKHRFSYCLTKIDSNNTKESSSYLSFGDDAVIKGANARSTPFVRMIPDTHYILKLNDISIAGQKLGLSKGTFPEGCVVDSGASISLLNGNAFVKIQECEKTYGERGLFANFPNMTFHFEGADYEVPWENSFMMLGKNVFCLAMKSENVTILGAYQQRNMRIVYDLKDDKMSFAPEDCSRGAA</sequence>
<dbReference type="Pfam" id="PF14543">
    <property type="entry name" value="TAXi_N"/>
    <property type="match status" value="1"/>
</dbReference>
<dbReference type="PROSITE" id="PS51767">
    <property type="entry name" value="PEPTIDASE_A1"/>
    <property type="match status" value="1"/>
</dbReference>